<feature type="region of interest" description="Disordered" evidence="10">
    <location>
        <begin position="1"/>
        <end position="24"/>
    </location>
</feature>
<dbReference type="Proteomes" id="UP000273643">
    <property type="component" value="Unassembled WGS sequence"/>
</dbReference>
<evidence type="ECO:0000256" key="4">
    <source>
        <dbReference type="ARBA" id="ARBA00022618"/>
    </source>
</evidence>
<dbReference type="RefSeq" id="WP_123637918.1">
    <property type="nucleotide sequence ID" value="NZ_RJUK01000001.1"/>
</dbReference>
<evidence type="ECO:0000256" key="7">
    <source>
        <dbReference type="ARBA" id="ARBA00023136"/>
    </source>
</evidence>
<keyword evidence="3 9" id="KW-0997">Cell inner membrane</keyword>
<dbReference type="InterPro" id="IPR034746">
    <property type="entry name" value="POTRA"/>
</dbReference>
<keyword evidence="2 9" id="KW-1003">Cell membrane</keyword>
<dbReference type="InterPro" id="IPR045335">
    <property type="entry name" value="FtsQ_C_sf"/>
</dbReference>
<evidence type="ECO:0000256" key="2">
    <source>
        <dbReference type="ARBA" id="ARBA00022475"/>
    </source>
</evidence>
<keyword evidence="6 9" id="KW-1133">Transmembrane helix</keyword>
<evidence type="ECO:0000256" key="10">
    <source>
        <dbReference type="SAM" id="MobiDB-lite"/>
    </source>
</evidence>
<evidence type="ECO:0000256" key="5">
    <source>
        <dbReference type="ARBA" id="ARBA00022692"/>
    </source>
</evidence>
<evidence type="ECO:0000313" key="13">
    <source>
        <dbReference type="Proteomes" id="UP000273643"/>
    </source>
</evidence>
<dbReference type="OrthoDB" id="9790370at2"/>
<protein>
    <recommendedName>
        <fullName evidence="9">Cell division protein FtsQ</fullName>
    </recommendedName>
</protein>
<evidence type="ECO:0000256" key="1">
    <source>
        <dbReference type="ARBA" id="ARBA00004370"/>
    </source>
</evidence>
<dbReference type="InterPro" id="IPR005548">
    <property type="entry name" value="Cell_div_FtsQ/DivIB_C"/>
</dbReference>
<reference evidence="12 13" key="1">
    <citation type="submission" date="2018-11" db="EMBL/GenBank/DDBJ databases">
        <title>Genomic Encyclopedia of Type Strains, Phase IV (KMG-IV): sequencing the most valuable type-strain genomes for metagenomic binning, comparative biology and taxonomic classification.</title>
        <authorList>
            <person name="Goeker M."/>
        </authorList>
    </citation>
    <scope>NUCLEOTIDE SEQUENCE [LARGE SCALE GENOMIC DNA]</scope>
    <source>
        <strain evidence="12 13">DSM 16974</strain>
    </source>
</reference>
<dbReference type="AlphaFoldDB" id="A0A3N1NM01"/>
<feature type="transmembrane region" description="Helical" evidence="9">
    <location>
        <begin position="40"/>
        <end position="58"/>
    </location>
</feature>
<dbReference type="PANTHER" id="PTHR35851:SF1">
    <property type="entry name" value="CELL DIVISION PROTEIN FTSQ"/>
    <property type="match status" value="1"/>
</dbReference>
<comment type="subunit">
    <text evidence="9">Part of a complex composed of FtsB, FtsL and FtsQ.</text>
</comment>
<proteinExistence type="inferred from homology"/>
<evidence type="ECO:0000259" key="11">
    <source>
        <dbReference type="PROSITE" id="PS51779"/>
    </source>
</evidence>
<dbReference type="InterPro" id="IPR013685">
    <property type="entry name" value="POTRA_FtsQ_type"/>
</dbReference>
<feature type="domain" description="POTRA" evidence="11">
    <location>
        <begin position="67"/>
        <end position="136"/>
    </location>
</feature>
<keyword evidence="5 9" id="KW-0812">Transmembrane</keyword>
<name>A0A3N1NM01_9GAMM</name>
<evidence type="ECO:0000256" key="8">
    <source>
        <dbReference type="ARBA" id="ARBA00023306"/>
    </source>
</evidence>
<evidence type="ECO:0000256" key="6">
    <source>
        <dbReference type="ARBA" id="ARBA00022989"/>
    </source>
</evidence>
<comment type="caution">
    <text evidence="12">The sequence shown here is derived from an EMBL/GenBank/DDBJ whole genome shotgun (WGS) entry which is preliminary data.</text>
</comment>
<keyword evidence="8 9" id="KW-0131">Cell cycle</keyword>
<dbReference type="Gene3D" id="3.40.50.11690">
    <property type="entry name" value="Cell division protein FtsQ/DivIB"/>
    <property type="match status" value="1"/>
</dbReference>
<evidence type="ECO:0000256" key="9">
    <source>
        <dbReference type="HAMAP-Rule" id="MF_00911"/>
    </source>
</evidence>
<organism evidence="12 13">
    <name type="scientific">Marinimicrobium koreense</name>
    <dbReference type="NCBI Taxonomy" id="306545"/>
    <lineage>
        <taxon>Bacteria</taxon>
        <taxon>Pseudomonadati</taxon>
        <taxon>Pseudomonadota</taxon>
        <taxon>Gammaproteobacteria</taxon>
        <taxon>Cellvibrionales</taxon>
        <taxon>Cellvibrionaceae</taxon>
        <taxon>Marinimicrobium</taxon>
    </lineage>
</organism>
<comment type="similarity">
    <text evidence="9">Belongs to the FtsQ/DivIB family. FtsQ subfamily.</text>
</comment>
<dbReference type="GO" id="GO:0005886">
    <property type="term" value="C:plasma membrane"/>
    <property type="evidence" value="ECO:0007669"/>
    <property type="project" value="UniProtKB-SubCell"/>
</dbReference>
<evidence type="ECO:0000313" key="12">
    <source>
        <dbReference type="EMBL" id="ROQ20824.1"/>
    </source>
</evidence>
<dbReference type="Gene3D" id="3.10.20.310">
    <property type="entry name" value="membrane protein fhac"/>
    <property type="match status" value="1"/>
</dbReference>
<accession>A0A3N1NM01</accession>
<dbReference type="GO" id="GO:0043093">
    <property type="term" value="P:FtsZ-dependent cytokinesis"/>
    <property type="evidence" value="ECO:0007669"/>
    <property type="project" value="UniProtKB-UniRule"/>
</dbReference>
<dbReference type="HAMAP" id="MF_00911">
    <property type="entry name" value="FtsQ_subfam"/>
    <property type="match status" value="1"/>
</dbReference>
<gene>
    <name evidence="9" type="primary">ftsQ</name>
    <name evidence="12" type="ORF">EDC38_1441</name>
</gene>
<sequence length="272" mass="30675">MKSGSVKRIPGQGRVTPRGATRKSQPRKDWGVILRAGRRWVGLVLLVGMLIGAGNWLVEPVSGWLNRPVAEVSVEGTFRYLSRRRIETLLSDQLGEGFLQLDLAAIKQVLEAEPWVAQAALTRRWPDLLHVKIIEEEPIARWGEIGFLDRGGDIIAVDDQSALAHLPLLAGSDADAVAMMERYQDLAQMLRHRGLSIQSLRSDRKNAWRLTLSDGVALVIGRDQVLEKMQRFATVYDRQLSERWDDIEQVDLRYHNGVAVAWKAQQEEAETQ</sequence>
<dbReference type="PROSITE" id="PS51779">
    <property type="entry name" value="POTRA"/>
    <property type="match status" value="1"/>
</dbReference>
<evidence type="ECO:0000256" key="3">
    <source>
        <dbReference type="ARBA" id="ARBA00022519"/>
    </source>
</evidence>
<dbReference type="GO" id="GO:0090529">
    <property type="term" value="P:cell septum assembly"/>
    <property type="evidence" value="ECO:0007669"/>
    <property type="project" value="InterPro"/>
</dbReference>
<dbReference type="GO" id="GO:0032153">
    <property type="term" value="C:cell division site"/>
    <property type="evidence" value="ECO:0007669"/>
    <property type="project" value="UniProtKB-UniRule"/>
</dbReference>
<dbReference type="InterPro" id="IPR026579">
    <property type="entry name" value="FtsQ"/>
</dbReference>
<comment type="function">
    <text evidence="9">Essential cell division protein. May link together the upstream cell division proteins, which are predominantly cytoplasmic, with the downstream cell division proteins, which are predominantly periplasmic. May control correct divisome assembly.</text>
</comment>
<comment type="subcellular location">
    <subcellularLocation>
        <location evidence="9">Cell inner membrane</location>
        <topology evidence="9">Single-pass type II membrane protein</topology>
    </subcellularLocation>
    <subcellularLocation>
        <location evidence="1">Membrane</location>
    </subcellularLocation>
    <text evidence="9">Localizes to the division septum.</text>
</comment>
<dbReference type="PANTHER" id="PTHR35851">
    <property type="entry name" value="CELL DIVISION PROTEIN FTSQ"/>
    <property type="match status" value="1"/>
</dbReference>
<dbReference type="Pfam" id="PF03799">
    <property type="entry name" value="FtsQ_DivIB_C"/>
    <property type="match status" value="1"/>
</dbReference>
<dbReference type="EMBL" id="RJUK01000001">
    <property type="protein sequence ID" value="ROQ20824.1"/>
    <property type="molecule type" value="Genomic_DNA"/>
</dbReference>
<keyword evidence="7 9" id="KW-0472">Membrane</keyword>
<keyword evidence="4 9" id="KW-0132">Cell division</keyword>
<keyword evidence="13" id="KW-1185">Reference proteome</keyword>
<dbReference type="Pfam" id="PF08478">
    <property type="entry name" value="POTRA_1"/>
    <property type="match status" value="1"/>
</dbReference>